<comment type="caution">
    <text evidence="2">The sequence shown here is derived from an EMBL/GenBank/DDBJ whole genome shotgun (WGS) entry which is preliminary data.</text>
</comment>
<feature type="compositionally biased region" description="Low complexity" evidence="1">
    <location>
        <begin position="53"/>
        <end position="79"/>
    </location>
</feature>
<protein>
    <submittedName>
        <fullName evidence="2">Uncharacterized protein</fullName>
    </submittedName>
</protein>
<feature type="region of interest" description="Disordered" evidence="1">
    <location>
        <begin position="29"/>
        <end position="79"/>
    </location>
</feature>
<evidence type="ECO:0000313" key="3">
    <source>
        <dbReference type="Proteomes" id="UP001158067"/>
    </source>
</evidence>
<accession>A0ABY1QLF0</accession>
<feature type="compositionally biased region" description="Polar residues" evidence="1">
    <location>
        <begin position="140"/>
        <end position="158"/>
    </location>
</feature>
<sequence length="186" mass="19910">MKYQETILSISPGATDQQRLVVVLRSIDGESSPSSPALQLHDPNALATDLSATNSPTSSPQNSTPNSQPRPAKASKSATTTAFSEGLFCERLTAVQQRPIALRQESFSPAVGWFTQSELEMSEAQWQAMRCTVIPTSALTPSSAHIPSSAQLPAQRTPRQQQVDQVSRDDSSAMVIPFSPDQAASA</sequence>
<reference evidence="2 3" key="1">
    <citation type="submission" date="2017-05" db="EMBL/GenBank/DDBJ databases">
        <authorList>
            <person name="Varghese N."/>
            <person name="Submissions S."/>
        </authorList>
    </citation>
    <scope>NUCLEOTIDE SEQUENCE [LARGE SCALE GENOMIC DNA]</scope>
    <source>
        <strain evidence="2 3">DSM 25457</strain>
    </source>
</reference>
<name>A0ABY1QLF0_9BACT</name>
<dbReference type="RefSeq" id="WP_283434872.1">
    <property type="nucleotide sequence ID" value="NZ_FXUG01000017.1"/>
</dbReference>
<evidence type="ECO:0000313" key="2">
    <source>
        <dbReference type="EMBL" id="SMP74287.1"/>
    </source>
</evidence>
<gene>
    <name evidence="2" type="ORF">SAMN06265222_11797</name>
</gene>
<feature type="region of interest" description="Disordered" evidence="1">
    <location>
        <begin position="140"/>
        <end position="186"/>
    </location>
</feature>
<keyword evidence="3" id="KW-1185">Reference proteome</keyword>
<dbReference type="Proteomes" id="UP001158067">
    <property type="component" value="Unassembled WGS sequence"/>
</dbReference>
<evidence type="ECO:0000256" key="1">
    <source>
        <dbReference type="SAM" id="MobiDB-lite"/>
    </source>
</evidence>
<proteinExistence type="predicted"/>
<organism evidence="2 3">
    <name type="scientific">Neorhodopirellula lusitana</name>
    <dbReference type="NCBI Taxonomy" id="445327"/>
    <lineage>
        <taxon>Bacteria</taxon>
        <taxon>Pseudomonadati</taxon>
        <taxon>Planctomycetota</taxon>
        <taxon>Planctomycetia</taxon>
        <taxon>Pirellulales</taxon>
        <taxon>Pirellulaceae</taxon>
        <taxon>Neorhodopirellula</taxon>
    </lineage>
</organism>
<dbReference type="EMBL" id="FXUG01000017">
    <property type="protein sequence ID" value="SMP74287.1"/>
    <property type="molecule type" value="Genomic_DNA"/>
</dbReference>